<accession>A0A5N5GJB5</accession>
<feature type="compositionally biased region" description="Basic residues" evidence="1">
    <location>
        <begin position="402"/>
        <end position="424"/>
    </location>
</feature>
<feature type="region of interest" description="Disordered" evidence="1">
    <location>
        <begin position="479"/>
        <end position="556"/>
    </location>
</feature>
<feature type="compositionally biased region" description="Basic and acidic residues" evidence="1">
    <location>
        <begin position="454"/>
        <end position="464"/>
    </location>
</feature>
<dbReference type="AlphaFoldDB" id="A0A5N5GJB5"/>
<feature type="region of interest" description="Disordered" evidence="1">
    <location>
        <begin position="179"/>
        <end position="251"/>
    </location>
</feature>
<sequence>MEPTLALLPLSPPPPLMQLHQMPLLISTPPQCLELANVNTFDTVPALVPAAIQQQPFHPHTSPLPASSDLGKLHYFLSIEVSYLSNGIHLCHNKYTLELLQHGDLLECKPCSIPIAAKTQLSAHTVVTVTSADSIHKHLFDNSPHTKKHLLDNAPNPPRVYNNGLVFEKHESVGHVMDKKTAKEGDNVSSKSAEENFKMVIGTSKKDRNDPPIKDNEAYTKNPDLKMFPKSLSGIDQAPSNEGGQNLSSGRVHTSQLHISIQKANCSGEPYVHVPVAKVIAETVALAAANKPDSSEASLTRYEPAFLKSESLLGLSAEPPEENSLAPLQVDILDKLCSKRSYHSKRYKGEEVNNDLQQEEKEENKKVHKHSRKKHQSHHSSESGRDIHKHKRHSFSKDRDSRRRHKHDNSNDKKHRHSQGRHKSNNFDDEHQPKKRHKHECSDDAHQNSRRRDKHSDSSDDEHQHYKCWHRHINSFENKHEHRSRSVKHRKPASQKGAELEEWKIYTKSNQSRASVGDHSSREASIDILNSHKNERVSSQTSQSTMVSNDLRAKIH</sequence>
<gene>
    <name evidence="2" type="ORF">D8674_022203</name>
</gene>
<reference evidence="3" key="2">
    <citation type="submission" date="2019-10" db="EMBL/GenBank/DDBJ databases">
        <title>A de novo genome assembly of a pear dwarfing rootstock.</title>
        <authorList>
            <person name="Wang F."/>
            <person name="Wang J."/>
            <person name="Li S."/>
            <person name="Zhang Y."/>
            <person name="Fang M."/>
            <person name="Ma L."/>
            <person name="Zhao Y."/>
            <person name="Jiang S."/>
        </authorList>
    </citation>
    <scope>NUCLEOTIDE SEQUENCE [LARGE SCALE GENOMIC DNA]</scope>
</reference>
<evidence type="ECO:0000313" key="2">
    <source>
        <dbReference type="EMBL" id="KAB2615615.1"/>
    </source>
</evidence>
<feature type="compositionally biased region" description="Basic and acidic residues" evidence="1">
    <location>
        <begin position="204"/>
        <end position="218"/>
    </location>
</feature>
<feature type="compositionally biased region" description="Basic residues" evidence="1">
    <location>
        <begin position="481"/>
        <end position="493"/>
    </location>
</feature>
<organism evidence="2 3">
    <name type="scientific">Pyrus ussuriensis x Pyrus communis</name>
    <dbReference type="NCBI Taxonomy" id="2448454"/>
    <lineage>
        <taxon>Eukaryota</taxon>
        <taxon>Viridiplantae</taxon>
        <taxon>Streptophyta</taxon>
        <taxon>Embryophyta</taxon>
        <taxon>Tracheophyta</taxon>
        <taxon>Spermatophyta</taxon>
        <taxon>Magnoliopsida</taxon>
        <taxon>eudicotyledons</taxon>
        <taxon>Gunneridae</taxon>
        <taxon>Pentapetalae</taxon>
        <taxon>rosids</taxon>
        <taxon>fabids</taxon>
        <taxon>Rosales</taxon>
        <taxon>Rosaceae</taxon>
        <taxon>Amygdaloideae</taxon>
        <taxon>Maleae</taxon>
        <taxon>Pyrus</taxon>
    </lineage>
</organism>
<feature type="region of interest" description="Disordered" evidence="1">
    <location>
        <begin position="348"/>
        <end position="464"/>
    </location>
</feature>
<proteinExistence type="predicted"/>
<feature type="compositionally biased region" description="Low complexity" evidence="1">
    <location>
        <begin position="537"/>
        <end position="548"/>
    </location>
</feature>
<dbReference type="Proteomes" id="UP000327157">
    <property type="component" value="Chromosome 3"/>
</dbReference>
<keyword evidence="3" id="KW-1185">Reference proteome</keyword>
<dbReference type="EMBL" id="SMOL01000402">
    <property type="protein sequence ID" value="KAB2615615.1"/>
    <property type="molecule type" value="Genomic_DNA"/>
</dbReference>
<feature type="compositionally biased region" description="Basic residues" evidence="1">
    <location>
        <begin position="366"/>
        <end position="378"/>
    </location>
</feature>
<reference evidence="2 3" key="3">
    <citation type="submission" date="2019-11" db="EMBL/GenBank/DDBJ databases">
        <title>A de novo genome assembly of a pear dwarfing rootstock.</title>
        <authorList>
            <person name="Wang F."/>
            <person name="Wang J."/>
            <person name="Li S."/>
            <person name="Zhang Y."/>
            <person name="Fang M."/>
            <person name="Ma L."/>
            <person name="Zhao Y."/>
            <person name="Jiang S."/>
        </authorList>
    </citation>
    <scope>NUCLEOTIDE SEQUENCE [LARGE SCALE GENOMIC DNA]</scope>
    <source>
        <strain evidence="2">S2</strain>
        <tissue evidence="2">Leaf</tissue>
    </source>
</reference>
<feature type="compositionally biased region" description="Basic and acidic residues" evidence="1">
    <location>
        <begin position="179"/>
        <end position="197"/>
    </location>
</feature>
<evidence type="ECO:0000313" key="3">
    <source>
        <dbReference type="Proteomes" id="UP000327157"/>
    </source>
</evidence>
<feature type="compositionally biased region" description="Basic and acidic residues" evidence="1">
    <location>
        <begin position="519"/>
        <end position="536"/>
    </location>
</feature>
<reference evidence="2 3" key="1">
    <citation type="submission" date="2019-09" db="EMBL/GenBank/DDBJ databases">
        <authorList>
            <person name="Ou C."/>
        </authorList>
    </citation>
    <scope>NUCLEOTIDE SEQUENCE [LARGE SCALE GENOMIC DNA]</scope>
    <source>
        <strain evidence="2">S2</strain>
        <tissue evidence="2">Leaf</tissue>
    </source>
</reference>
<dbReference type="OrthoDB" id="1751852at2759"/>
<evidence type="ECO:0000256" key="1">
    <source>
        <dbReference type="SAM" id="MobiDB-lite"/>
    </source>
</evidence>
<protein>
    <submittedName>
        <fullName evidence="2">Suppressor of white-apricot-like protein</fullName>
    </submittedName>
</protein>
<name>A0A5N5GJB5_9ROSA</name>
<comment type="caution">
    <text evidence="2">The sequence shown here is derived from an EMBL/GenBank/DDBJ whole genome shotgun (WGS) entry which is preliminary data.</text>
</comment>
<feature type="compositionally biased region" description="Polar residues" evidence="1">
    <location>
        <begin position="238"/>
        <end position="251"/>
    </location>
</feature>